<dbReference type="Proteomes" id="UP000238312">
    <property type="component" value="Unassembled WGS sequence"/>
</dbReference>
<comment type="caution">
    <text evidence="2">The sequence shown here is derived from an EMBL/GenBank/DDBJ whole genome shotgun (WGS) entry which is preliminary data.</text>
</comment>
<reference evidence="2 3" key="1">
    <citation type="submission" date="2018-03" db="EMBL/GenBank/DDBJ databases">
        <title>Genomic Encyclopedia of Type Strains, Phase III (KMG-III): the genomes of soil and plant-associated and newly described type strains.</title>
        <authorList>
            <person name="Whitman W."/>
        </authorList>
    </citation>
    <scope>NUCLEOTIDE SEQUENCE [LARGE SCALE GENOMIC DNA]</scope>
    <source>
        <strain evidence="2 3">CGMCC 4.7104</strain>
    </source>
</reference>
<evidence type="ECO:0008006" key="4">
    <source>
        <dbReference type="Google" id="ProtNLM"/>
    </source>
</evidence>
<protein>
    <recommendedName>
        <fullName evidence="4">Secreted protein</fullName>
    </recommendedName>
</protein>
<keyword evidence="3" id="KW-1185">Reference proteome</keyword>
<keyword evidence="1" id="KW-0732">Signal</keyword>
<dbReference type="EMBL" id="PVNG01000018">
    <property type="protein sequence ID" value="PRX59878.1"/>
    <property type="molecule type" value="Genomic_DNA"/>
</dbReference>
<accession>A0A2T0MPB5</accession>
<evidence type="ECO:0000313" key="2">
    <source>
        <dbReference type="EMBL" id="PRX59878.1"/>
    </source>
</evidence>
<organism evidence="2 3">
    <name type="scientific">Nonomuraea fuscirosea</name>
    <dbReference type="NCBI Taxonomy" id="1291556"/>
    <lineage>
        <taxon>Bacteria</taxon>
        <taxon>Bacillati</taxon>
        <taxon>Actinomycetota</taxon>
        <taxon>Actinomycetes</taxon>
        <taxon>Streptosporangiales</taxon>
        <taxon>Streptosporangiaceae</taxon>
        <taxon>Nonomuraea</taxon>
    </lineage>
</organism>
<sequence length="216" mass="24037">MIKRVTAWTTAATVVSVPLAAASTLPASAVSSATAASASASAAKTISFRGMRLTVPSKWTAHKSDTIWDLLTVQTRPGCDRKKTGCPYFSIGGPNMIHGSNDPNWIGERYNPGRAPFHPETSVMPCRYNRQSDIDDLERFPGGYKGKTVVSGHRQVGKGHKARYYEWAVECYDEKKKRVTRKFVQREWYLRKEKIVIVDGFNTPGLADAIKRATWN</sequence>
<feature type="chain" id="PRO_5039033262" description="Secreted protein" evidence="1">
    <location>
        <begin position="30"/>
        <end position="216"/>
    </location>
</feature>
<dbReference type="AlphaFoldDB" id="A0A2T0MPB5"/>
<proteinExistence type="predicted"/>
<evidence type="ECO:0000313" key="3">
    <source>
        <dbReference type="Proteomes" id="UP000238312"/>
    </source>
</evidence>
<dbReference type="RefSeq" id="WP_181308139.1">
    <property type="nucleotide sequence ID" value="NZ_PVNG01000018.1"/>
</dbReference>
<evidence type="ECO:0000256" key="1">
    <source>
        <dbReference type="SAM" id="SignalP"/>
    </source>
</evidence>
<gene>
    <name evidence="2" type="ORF">B0I32_11817</name>
</gene>
<feature type="signal peptide" evidence="1">
    <location>
        <begin position="1"/>
        <end position="29"/>
    </location>
</feature>
<name>A0A2T0MPB5_9ACTN</name>